<gene>
    <name evidence="2" type="ORF">D915_007878</name>
</gene>
<dbReference type="SMART" id="SM00198">
    <property type="entry name" value="SCP"/>
    <property type="match status" value="1"/>
</dbReference>
<keyword evidence="3" id="KW-1185">Reference proteome</keyword>
<dbReference type="InterPro" id="IPR002413">
    <property type="entry name" value="V5_allergen-like"/>
</dbReference>
<sequence>MKRTVLIFQIGSGLCSAIKMRQIWLKGVCVICFSMLLVKVNLVTGEGSRWPHEDDTLNTLMIKWHNEARRRISECLVPGQPASEKLPELVYDQHLAEQAQRWANNCTNRHDGWEDREHSKWQYVGQNWAPNRSYEISFNDWFIEHLNYTFETMKCDRGEQCGHYIQIVANRTTHIGCGSAMCKKSLRTPWRTTVVCNYGPTGYLVGKHPYKKADPVVCNGGKKLDTPVASNETSTWPRETAEEKARRLIRGQPRTCACSDK</sequence>
<organism evidence="2 3">
    <name type="scientific">Fasciola hepatica</name>
    <name type="common">Liver fluke</name>
    <dbReference type="NCBI Taxonomy" id="6192"/>
    <lineage>
        <taxon>Eukaryota</taxon>
        <taxon>Metazoa</taxon>
        <taxon>Spiralia</taxon>
        <taxon>Lophotrochozoa</taxon>
        <taxon>Platyhelminthes</taxon>
        <taxon>Trematoda</taxon>
        <taxon>Digenea</taxon>
        <taxon>Plagiorchiida</taxon>
        <taxon>Echinostomata</taxon>
        <taxon>Echinostomatoidea</taxon>
        <taxon>Fasciolidae</taxon>
        <taxon>Fasciola</taxon>
    </lineage>
</organism>
<dbReference type="InterPro" id="IPR001283">
    <property type="entry name" value="CRISP-related"/>
</dbReference>
<evidence type="ECO:0000259" key="1">
    <source>
        <dbReference type="SMART" id="SM00198"/>
    </source>
</evidence>
<comment type="caution">
    <text evidence="2">The sequence shown here is derived from an EMBL/GenBank/DDBJ whole genome shotgun (WGS) entry which is preliminary data.</text>
</comment>
<protein>
    <recommendedName>
        <fullName evidence="1">SCP domain-containing protein</fullName>
    </recommendedName>
</protein>
<accession>A0A4E0QZN6</accession>
<evidence type="ECO:0000313" key="3">
    <source>
        <dbReference type="Proteomes" id="UP000230066"/>
    </source>
</evidence>
<dbReference type="PRINTS" id="PR00837">
    <property type="entry name" value="V5TPXLIKE"/>
</dbReference>
<name>A0A4E0QZN6_FASHE</name>
<dbReference type="AlphaFoldDB" id="A0A4E0QZN6"/>
<dbReference type="EMBL" id="JXXN02003967">
    <property type="protein sequence ID" value="THD20989.1"/>
    <property type="molecule type" value="Genomic_DNA"/>
</dbReference>
<dbReference type="Gene3D" id="3.40.33.10">
    <property type="entry name" value="CAP"/>
    <property type="match status" value="1"/>
</dbReference>
<dbReference type="PANTHER" id="PTHR10334">
    <property type="entry name" value="CYSTEINE-RICH SECRETORY PROTEIN-RELATED"/>
    <property type="match status" value="1"/>
</dbReference>
<evidence type="ECO:0000313" key="2">
    <source>
        <dbReference type="EMBL" id="THD20989.1"/>
    </source>
</evidence>
<feature type="domain" description="SCP" evidence="1">
    <location>
        <begin position="55"/>
        <end position="206"/>
    </location>
</feature>
<dbReference type="InterPro" id="IPR035940">
    <property type="entry name" value="CAP_sf"/>
</dbReference>
<dbReference type="PRINTS" id="PR00838">
    <property type="entry name" value="V5ALLERGEN"/>
</dbReference>
<dbReference type="InterPro" id="IPR014044">
    <property type="entry name" value="CAP_dom"/>
</dbReference>
<dbReference type="CDD" id="cd05380">
    <property type="entry name" value="CAP_euk"/>
    <property type="match status" value="1"/>
</dbReference>
<reference evidence="2" key="1">
    <citation type="submission" date="2019-03" db="EMBL/GenBank/DDBJ databases">
        <title>Improved annotation for the trematode Fasciola hepatica.</title>
        <authorList>
            <person name="Choi Y.-J."/>
            <person name="Martin J."/>
            <person name="Mitreva M."/>
        </authorList>
    </citation>
    <scope>NUCLEOTIDE SEQUENCE [LARGE SCALE GENOMIC DNA]</scope>
</reference>
<dbReference type="Pfam" id="PF00188">
    <property type="entry name" value="CAP"/>
    <property type="match status" value="1"/>
</dbReference>
<dbReference type="Proteomes" id="UP000230066">
    <property type="component" value="Unassembled WGS sequence"/>
</dbReference>
<dbReference type="SUPFAM" id="SSF55797">
    <property type="entry name" value="PR-1-like"/>
    <property type="match status" value="1"/>
</dbReference>
<proteinExistence type="predicted"/>